<protein>
    <submittedName>
        <fullName evidence="2">Uncharacterized protein</fullName>
    </submittedName>
</protein>
<comment type="caution">
    <text evidence="2">The sequence shown here is derived from an EMBL/GenBank/DDBJ whole genome shotgun (WGS) entry which is preliminary data.</text>
</comment>
<reference evidence="2 3" key="1">
    <citation type="journal article" date="2021" name="Hortic Res">
        <title>Chromosome-scale assembly of the Dendrobium chrysotoxum genome enhances the understanding of orchid evolution.</title>
        <authorList>
            <person name="Zhang Y."/>
            <person name="Zhang G.Q."/>
            <person name="Zhang D."/>
            <person name="Liu X.D."/>
            <person name="Xu X.Y."/>
            <person name="Sun W.H."/>
            <person name="Yu X."/>
            <person name="Zhu X."/>
            <person name="Wang Z.W."/>
            <person name="Zhao X."/>
            <person name="Zhong W.Y."/>
            <person name="Chen H."/>
            <person name="Yin W.L."/>
            <person name="Huang T."/>
            <person name="Niu S.C."/>
            <person name="Liu Z.J."/>
        </authorList>
    </citation>
    <scope>NUCLEOTIDE SEQUENCE [LARGE SCALE GENOMIC DNA]</scope>
    <source>
        <strain evidence="2">Lindl</strain>
    </source>
</reference>
<name>A0AAV7FXB2_DENCH</name>
<evidence type="ECO:0000313" key="2">
    <source>
        <dbReference type="EMBL" id="KAH0448711.1"/>
    </source>
</evidence>
<evidence type="ECO:0000313" key="3">
    <source>
        <dbReference type="Proteomes" id="UP000775213"/>
    </source>
</evidence>
<dbReference type="Proteomes" id="UP000775213">
    <property type="component" value="Unassembled WGS sequence"/>
</dbReference>
<gene>
    <name evidence="2" type="ORF">IEQ34_022511</name>
</gene>
<dbReference type="EMBL" id="JAGFBR010000019">
    <property type="protein sequence ID" value="KAH0448711.1"/>
    <property type="molecule type" value="Genomic_DNA"/>
</dbReference>
<keyword evidence="3" id="KW-1185">Reference proteome</keyword>
<feature type="region of interest" description="Disordered" evidence="1">
    <location>
        <begin position="200"/>
        <end position="260"/>
    </location>
</feature>
<accession>A0AAV7FXB2</accession>
<dbReference type="AlphaFoldDB" id="A0AAV7FXB2"/>
<organism evidence="2 3">
    <name type="scientific">Dendrobium chrysotoxum</name>
    <name type="common">Orchid</name>
    <dbReference type="NCBI Taxonomy" id="161865"/>
    <lineage>
        <taxon>Eukaryota</taxon>
        <taxon>Viridiplantae</taxon>
        <taxon>Streptophyta</taxon>
        <taxon>Embryophyta</taxon>
        <taxon>Tracheophyta</taxon>
        <taxon>Spermatophyta</taxon>
        <taxon>Magnoliopsida</taxon>
        <taxon>Liliopsida</taxon>
        <taxon>Asparagales</taxon>
        <taxon>Orchidaceae</taxon>
        <taxon>Epidendroideae</taxon>
        <taxon>Malaxideae</taxon>
        <taxon>Dendrobiinae</taxon>
        <taxon>Dendrobium</taxon>
    </lineage>
</organism>
<proteinExistence type="predicted"/>
<sequence length="350" mass="37891">MKKTNLHCSRRLHRSRCRAAPSTKDDPISFNARIVEPLCRRRMILSASMLAPSSCSFDYNEEDKRLCGNGKPSSPKCLSRAGDGDGGGSKFLVGSEKLGVRYKWFFPAIDCGMLTGGVSDRNLTGKALAAWVGGDGVGDAENGGESSYPSCDQIAEELPFAAQNNQVETLVAPRLHLQKHVADDVPLAWWSSYAAAGKPAPLTGAHRAGGKKSAACPSPMAKQEKPSSDQQLGFQHSPKDADEDGNDDAPSPQGEGLSHCAIHRSMTATDSTPSRGERMTSTIIGSITPWCQNPRFSRAGGRPSIARLNHRSRRRTRLATDRWGILEVRTACRVLRKNCEIICSVRLTSD</sequence>
<evidence type="ECO:0000256" key="1">
    <source>
        <dbReference type="SAM" id="MobiDB-lite"/>
    </source>
</evidence>